<evidence type="ECO:0000259" key="2">
    <source>
        <dbReference type="PROSITE" id="PS50914"/>
    </source>
</evidence>
<evidence type="ECO:0000256" key="1">
    <source>
        <dbReference type="SAM" id="MobiDB-lite"/>
    </source>
</evidence>
<dbReference type="PROSITE" id="PS50914">
    <property type="entry name" value="BON"/>
    <property type="match status" value="2"/>
</dbReference>
<comment type="caution">
    <text evidence="3">The sequence shown here is derived from an EMBL/GenBank/DDBJ whole genome shotgun (WGS) entry which is preliminary data.</text>
</comment>
<proteinExistence type="predicted"/>
<dbReference type="InterPro" id="IPR007055">
    <property type="entry name" value="BON_dom"/>
</dbReference>
<gene>
    <name evidence="3" type="ORF">ENQ76_06720</name>
</gene>
<dbReference type="AlphaFoldDB" id="A0A7C2JYR1"/>
<feature type="domain" description="BON" evidence="2">
    <location>
        <begin position="195"/>
        <end position="262"/>
    </location>
</feature>
<feature type="domain" description="BON" evidence="2">
    <location>
        <begin position="87"/>
        <end position="154"/>
    </location>
</feature>
<organism evidence="3">
    <name type="scientific">Schlesneria paludicola</name>
    <dbReference type="NCBI Taxonomy" id="360056"/>
    <lineage>
        <taxon>Bacteria</taxon>
        <taxon>Pseudomonadati</taxon>
        <taxon>Planctomycetota</taxon>
        <taxon>Planctomycetia</taxon>
        <taxon>Planctomycetales</taxon>
        <taxon>Planctomycetaceae</taxon>
        <taxon>Schlesneria</taxon>
    </lineage>
</organism>
<dbReference type="InterPro" id="IPR051686">
    <property type="entry name" value="Lipoprotein_DolP"/>
</dbReference>
<dbReference type="PANTHER" id="PTHR34606:SF15">
    <property type="entry name" value="BON DOMAIN-CONTAINING PROTEIN"/>
    <property type="match status" value="1"/>
</dbReference>
<dbReference type="Gene3D" id="3.30.1340.30">
    <property type="match status" value="2"/>
</dbReference>
<feature type="compositionally biased region" description="Basic and acidic residues" evidence="1">
    <location>
        <begin position="65"/>
        <end position="74"/>
    </location>
</feature>
<accession>A0A7C2JYR1</accession>
<evidence type="ECO:0000313" key="3">
    <source>
        <dbReference type="EMBL" id="HEN15145.1"/>
    </source>
</evidence>
<feature type="region of interest" description="Disordered" evidence="1">
    <location>
        <begin position="65"/>
        <end position="89"/>
    </location>
</feature>
<sequence>MQGRLPFACPLHRIPGIADRFQTRSASTRKGDQFMRKYGKWALVAGLMAATPSLGLAAPWSRASEADRADKTAEKAPAATKPTGKNQNQKVADDIAVALRNARLQGYDIEIEYKDGTAILKGRVVDPKQKDKATQVAEKVAGVKSVDNQLVLSPKPSFSDRMRGGVTQAAHESAAGASKRVQPVNFEGAAAPSGNNQAMAEQIAAALTAANLDGYDIEIRYQDGVAVLGGSVGTPMQRAAAERVVAQVPGVMSVQNQLRPMQGPAQAPAGPYGPMMAGPGPQGPVHPAAFQGQRGPGMPAGPQMAPAGYAHGGPGGAPAMYNGPAMPDYAWPSYAQYPNSAAVTYPQQYSASAFPYIGPFYPYPQVPLGWRDATLRWDDGQWNLQFRQRTDKWWWFLAPKNW</sequence>
<name>A0A7C2JYR1_9PLAN</name>
<dbReference type="EMBL" id="DSOK01000194">
    <property type="protein sequence ID" value="HEN15145.1"/>
    <property type="molecule type" value="Genomic_DNA"/>
</dbReference>
<dbReference type="PANTHER" id="PTHR34606">
    <property type="entry name" value="BON DOMAIN-CONTAINING PROTEIN"/>
    <property type="match status" value="1"/>
</dbReference>
<reference evidence="3" key="1">
    <citation type="journal article" date="2020" name="mSystems">
        <title>Genome- and Community-Level Interaction Insights into Carbon Utilization and Element Cycling Functions of Hydrothermarchaeota in Hydrothermal Sediment.</title>
        <authorList>
            <person name="Zhou Z."/>
            <person name="Liu Y."/>
            <person name="Xu W."/>
            <person name="Pan J."/>
            <person name="Luo Z.H."/>
            <person name="Li M."/>
        </authorList>
    </citation>
    <scope>NUCLEOTIDE SEQUENCE [LARGE SCALE GENOMIC DNA]</scope>
    <source>
        <strain evidence="3">SpSt-339</strain>
    </source>
</reference>
<protein>
    <submittedName>
        <fullName evidence="3">BON domain-containing protein</fullName>
    </submittedName>
</protein>
<dbReference type="Pfam" id="PF04972">
    <property type="entry name" value="BON"/>
    <property type="match status" value="2"/>
</dbReference>